<protein>
    <recommendedName>
        <fullName evidence="3">Ankyrin</fullName>
    </recommendedName>
</protein>
<evidence type="ECO:0000313" key="2">
    <source>
        <dbReference type="Proteomes" id="UP000800038"/>
    </source>
</evidence>
<organism evidence="1 2">
    <name type="scientific">Clathrospora elynae</name>
    <dbReference type="NCBI Taxonomy" id="706981"/>
    <lineage>
        <taxon>Eukaryota</taxon>
        <taxon>Fungi</taxon>
        <taxon>Dikarya</taxon>
        <taxon>Ascomycota</taxon>
        <taxon>Pezizomycotina</taxon>
        <taxon>Dothideomycetes</taxon>
        <taxon>Pleosporomycetidae</taxon>
        <taxon>Pleosporales</taxon>
        <taxon>Diademaceae</taxon>
        <taxon>Clathrospora</taxon>
    </lineage>
</organism>
<dbReference type="OrthoDB" id="426293at2759"/>
<accession>A0A6A5SKU3</accession>
<evidence type="ECO:0000313" key="1">
    <source>
        <dbReference type="EMBL" id="KAF1937967.1"/>
    </source>
</evidence>
<gene>
    <name evidence="1" type="ORF">EJ02DRAFT_355579</name>
</gene>
<name>A0A6A5SKU3_9PLEO</name>
<dbReference type="Gene3D" id="1.25.40.20">
    <property type="entry name" value="Ankyrin repeat-containing domain"/>
    <property type="match status" value="1"/>
</dbReference>
<keyword evidence="2" id="KW-1185">Reference proteome</keyword>
<dbReference type="Proteomes" id="UP000800038">
    <property type="component" value="Unassembled WGS sequence"/>
</dbReference>
<dbReference type="AlphaFoldDB" id="A0A6A5SKU3"/>
<sequence>PILQEVAESGDIATFEFLRSKRAPLGPCTLHRAVLAAAFGHDGSDDPKKDDKKQRQSRARYTQRMAMVRHLVDTVGLDVNKLDFPRDTKWLQGEWGTPLEYIVSIGRPDKDARELTWFLLDRGADPEIALTEAKESNHSTFIEWVEAWEAQGGREKLEHFKKKKRDERRCSVQ</sequence>
<proteinExistence type="predicted"/>
<dbReference type="EMBL" id="ML976119">
    <property type="protein sequence ID" value="KAF1937967.1"/>
    <property type="molecule type" value="Genomic_DNA"/>
</dbReference>
<feature type="non-terminal residue" evidence="1">
    <location>
        <position position="1"/>
    </location>
</feature>
<evidence type="ECO:0008006" key="3">
    <source>
        <dbReference type="Google" id="ProtNLM"/>
    </source>
</evidence>
<dbReference type="InterPro" id="IPR036770">
    <property type="entry name" value="Ankyrin_rpt-contain_sf"/>
</dbReference>
<reference evidence="1" key="1">
    <citation type="journal article" date="2020" name="Stud. Mycol.">
        <title>101 Dothideomycetes genomes: a test case for predicting lifestyles and emergence of pathogens.</title>
        <authorList>
            <person name="Haridas S."/>
            <person name="Albert R."/>
            <person name="Binder M."/>
            <person name="Bloem J."/>
            <person name="Labutti K."/>
            <person name="Salamov A."/>
            <person name="Andreopoulos B."/>
            <person name="Baker S."/>
            <person name="Barry K."/>
            <person name="Bills G."/>
            <person name="Bluhm B."/>
            <person name="Cannon C."/>
            <person name="Castanera R."/>
            <person name="Culley D."/>
            <person name="Daum C."/>
            <person name="Ezra D."/>
            <person name="Gonzalez J."/>
            <person name="Henrissat B."/>
            <person name="Kuo A."/>
            <person name="Liang C."/>
            <person name="Lipzen A."/>
            <person name="Lutzoni F."/>
            <person name="Magnuson J."/>
            <person name="Mondo S."/>
            <person name="Nolan M."/>
            <person name="Ohm R."/>
            <person name="Pangilinan J."/>
            <person name="Park H.-J."/>
            <person name="Ramirez L."/>
            <person name="Alfaro M."/>
            <person name="Sun H."/>
            <person name="Tritt A."/>
            <person name="Yoshinaga Y."/>
            <person name="Zwiers L.-H."/>
            <person name="Turgeon B."/>
            <person name="Goodwin S."/>
            <person name="Spatafora J."/>
            <person name="Crous P."/>
            <person name="Grigoriev I."/>
        </authorList>
    </citation>
    <scope>NUCLEOTIDE SEQUENCE</scope>
    <source>
        <strain evidence="1">CBS 161.51</strain>
    </source>
</reference>